<proteinExistence type="predicted"/>
<dbReference type="Proteomes" id="UP000182484">
    <property type="component" value="Unassembled WGS sequence"/>
</dbReference>
<accession>A0AB74EQ55</accession>
<protein>
    <recommendedName>
        <fullName evidence="3">Phage associated protein</fullName>
    </recommendedName>
</protein>
<reference evidence="1 2" key="1">
    <citation type="submission" date="2016-09" db="EMBL/GenBank/DDBJ databases">
        <authorList>
            <person name="Kumanski S."/>
            <person name="Beatrice B."/>
        </authorList>
    </citation>
    <scope>NUCLEOTIDE SEQUENCE [LARGE SCALE GENOMIC DNA]</scope>
    <source>
        <strain evidence="1">Mankind</strain>
    </source>
</reference>
<dbReference type="AlphaFoldDB" id="A0AB74EQ55"/>
<evidence type="ECO:0000313" key="1">
    <source>
        <dbReference type="EMBL" id="SCW10012.1"/>
    </source>
</evidence>
<name>A0AB74EQ55_NEIGO</name>
<organism evidence="1 2">
    <name type="scientific">Neisseria gonorrhoeae</name>
    <dbReference type="NCBI Taxonomy" id="485"/>
    <lineage>
        <taxon>Bacteria</taxon>
        <taxon>Pseudomonadati</taxon>
        <taxon>Pseudomonadota</taxon>
        <taxon>Betaproteobacteria</taxon>
        <taxon>Neisseriales</taxon>
        <taxon>Neisseriaceae</taxon>
        <taxon>Neisseria</taxon>
    </lineage>
</organism>
<sequence length="48" mass="5579">MIARTAQTLTKQANNNTMPNFAQWCADINHNPYGVEYVRGRKNRRQTV</sequence>
<evidence type="ECO:0000313" key="2">
    <source>
        <dbReference type="Proteomes" id="UP000182484"/>
    </source>
</evidence>
<gene>
    <name evidence="1" type="ORF">ESCNG_170025</name>
</gene>
<dbReference type="EMBL" id="FMTB01000009">
    <property type="protein sequence ID" value="SCW10012.1"/>
    <property type="molecule type" value="Genomic_DNA"/>
</dbReference>
<evidence type="ECO:0008006" key="3">
    <source>
        <dbReference type="Google" id="ProtNLM"/>
    </source>
</evidence>
<comment type="caution">
    <text evidence="1">The sequence shown here is derived from an EMBL/GenBank/DDBJ whole genome shotgun (WGS) entry which is preliminary data.</text>
</comment>